<evidence type="ECO:0000313" key="2">
    <source>
        <dbReference type="Proteomes" id="UP000326380"/>
    </source>
</evidence>
<organism evidence="1 2">
    <name type="scientific">Hymenobacter busanensis</name>
    <dbReference type="NCBI Taxonomy" id="2607656"/>
    <lineage>
        <taxon>Bacteria</taxon>
        <taxon>Pseudomonadati</taxon>
        <taxon>Bacteroidota</taxon>
        <taxon>Cytophagia</taxon>
        <taxon>Cytophagales</taxon>
        <taxon>Hymenobacteraceae</taxon>
        <taxon>Hymenobacter</taxon>
    </lineage>
</organism>
<protein>
    <submittedName>
        <fullName evidence="1">Uncharacterized protein</fullName>
    </submittedName>
</protein>
<dbReference type="Proteomes" id="UP000326380">
    <property type="component" value="Unassembled WGS sequence"/>
</dbReference>
<dbReference type="AlphaFoldDB" id="A0A7L4ZXZ0"/>
<dbReference type="RefSeq" id="WP_151080795.1">
    <property type="nucleotide sequence ID" value="NZ_CP047647.1"/>
</dbReference>
<comment type="caution">
    <text evidence="1">The sequence shown here is derived from an EMBL/GenBank/DDBJ whole genome shotgun (WGS) entry which is preliminary data.</text>
</comment>
<sequence>MQLPNPFSLAPMRSEQELQAAEPERAASYRVVQRMIDTTKANLGDNSFDFLLWGWLVLVAALGHYALLWGHTAQPWLPWAVLMPLGGVVAAVHNFRRERRTTVPTYLDDLLGYLWLGFTVLLVALLALMLTGRISFQSGFILFMTLYGLGTFASGGALRFRPLVYGGLGAWAFALLGWWASYSQLLLLIAATVTVSYIVPGYLLRRGHRRGAS</sequence>
<accession>A0A7L4ZXZ0</accession>
<name>A0A7L4ZXZ0_9BACT</name>
<dbReference type="EMBL" id="VTWU01000010">
    <property type="protein sequence ID" value="KAA9325312.1"/>
    <property type="molecule type" value="Genomic_DNA"/>
</dbReference>
<proteinExistence type="predicted"/>
<keyword evidence="2" id="KW-1185">Reference proteome</keyword>
<evidence type="ECO:0000313" key="1">
    <source>
        <dbReference type="EMBL" id="KAA9325312.1"/>
    </source>
</evidence>
<reference evidence="1 2" key="1">
    <citation type="submission" date="2019-09" db="EMBL/GenBank/DDBJ databases">
        <title>Genome sequence of Hymenobacter sp. M3.</title>
        <authorList>
            <person name="Srinivasan S."/>
        </authorList>
    </citation>
    <scope>NUCLEOTIDE SEQUENCE [LARGE SCALE GENOMIC DNA]</scope>
    <source>
        <strain evidence="1 2">M3</strain>
    </source>
</reference>
<gene>
    <name evidence="1" type="ORF">F0P96_20125</name>
</gene>